<dbReference type="InterPro" id="IPR003877">
    <property type="entry name" value="SPRY_dom"/>
</dbReference>
<dbReference type="Ensembl" id="ENSXETT00000061644">
    <property type="protein sequence ID" value="ENSXETP00000063336"/>
    <property type="gene ID" value="ENSXETG00000034071"/>
</dbReference>
<name>A0A6I8Q4Z8_XENTR</name>
<dbReference type="Gene3D" id="3.30.160.60">
    <property type="entry name" value="Classic Zinc Finger"/>
    <property type="match status" value="1"/>
</dbReference>
<dbReference type="InterPro" id="IPR018957">
    <property type="entry name" value="Znf_C3HC4_RING-type"/>
</dbReference>
<dbReference type="GO" id="GO:0016740">
    <property type="term" value="F:transferase activity"/>
    <property type="evidence" value="ECO:0007669"/>
    <property type="project" value="UniProtKB-KW"/>
</dbReference>
<keyword evidence="6 11" id="KW-0863">Zinc-finger</keyword>
<dbReference type="InterPro" id="IPR058030">
    <property type="entry name" value="TRIM8/14/16/25/29/45/65_CC"/>
</dbReference>
<evidence type="ECO:0000259" key="15">
    <source>
        <dbReference type="PROSITE" id="PS50188"/>
    </source>
</evidence>
<evidence type="ECO:0000256" key="4">
    <source>
        <dbReference type="ARBA" id="ARBA00022679"/>
    </source>
</evidence>
<dbReference type="SUPFAM" id="SSF49899">
    <property type="entry name" value="Concanavalin A-like lectins/glucanases"/>
    <property type="match status" value="1"/>
</dbReference>
<dbReference type="SMART" id="SM00589">
    <property type="entry name" value="PRY"/>
    <property type="match status" value="1"/>
</dbReference>
<dbReference type="InParanoid" id="A0A6I8Q4Z8"/>
<dbReference type="GO" id="GO:0008270">
    <property type="term" value="F:zinc ion binding"/>
    <property type="evidence" value="ECO:0007669"/>
    <property type="project" value="UniProtKB-KW"/>
</dbReference>
<dbReference type="PROSITE" id="PS50089">
    <property type="entry name" value="ZF_RING_2"/>
    <property type="match status" value="1"/>
</dbReference>
<dbReference type="KEGG" id="xtr:100489379"/>
<keyword evidence="3" id="KW-0399">Innate immunity</keyword>
<keyword evidence="2" id="KW-0963">Cytoplasm</keyword>
<evidence type="ECO:0000256" key="1">
    <source>
        <dbReference type="ARBA" id="ARBA00004496"/>
    </source>
</evidence>
<dbReference type="InterPro" id="IPR043136">
    <property type="entry name" value="B30.2/SPRY_sf"/>
</dbReference>
<reference evidence="16" key="2">
    <citation type="submission" date="2020-05" db="UniProtKB">
        <authorList>
            <consortium name="Ensembl"/>
        </authorList>
    </citation>
    <scope>IDENTIFICATION</scope>
</reference>
<dbReference type="SUPFAM" id="SSF57845">
    <property type="entry name" value="B-box zinc-binding domain"/>
    <property type="match status" value="1"/>
</dbReference>
<evidence type="ECO:0000259" key="14">
    <source>
        <dbReference type="PROSITE" id="PS50119"/>
    </source>
</evidence>
<dbReference type="PANTHER" id="PTHR25465">
    <property type="entry name" value="B-BOX DOMAIN CONTAINING"/>
    <property type="match status" value="1"/>
</dbReference>
<dbReference type="GeneID" id="100489379"/>
<dbReference type="AlphaFoldDB" id="A0A6I8Q4Z8"/>
<evidence type="ECO:0000256" key="12">
    <source>
        <dbReference type="SAM" id="Coils"/>
    </source>
</evidence>
<evidence type="ECO:0000256" key="11">
    <source>
        <dbReference type="PROSITE-ProRule" id="PRU00024"/>
    </source>
</evidence>
<dbReference type="InterPro" id="IPR003879">
    <property type="entry name" value="Butyrophylin_SPRY"/>
</dbReference>
<evidence type="ECO:0000313" key="16">
    <source>
        <dbReference type="Ensembl" id="ENSXETP00000063336"/>
    </source>
</evidence>
<evidence type="ECO:0000256" key="9">
    <source>
        <dbReference type="ARBA" id="ARBA00022859"/>
    </source>
</evidence>
<dbReference type="InterPro" id="IPR001841">
    <property type="entry name" value="Znf_RING"/>
</dbReference>
<sequence>MKMAAASLSEKLRCSLCLSIFRDPVMLPCAHLFCNECISTSLDHQRKSGIYICPVCRAELRQRPLLQKNLKLSNIVEHYLSFQQKEEDPEVCIMSSGLAGQTYQHDLKNHSKSEKLTEPTVSLEKNKCQIHNEFLQYFCSEDSAFICMSCSRICKHHGHRMELMTEAFQKKRKTLCDFLKKIHIRTEETEKKLQRLQEREKRVQGKATEIKERVATLFKDIREEILTLEYNIISEVTRQEKQVSFTVNKLIHRLEMETADLQAKRCHVEQLCSMTDPLALLKQTAINTDLGKKRSDNTIDELDEVSIAVELQKSFSKLSDVIPKLKRARGFLVEDASDMILNVDTADLNIALSPDLRNASYCKEKHSRPHHPERFMTQQVLSTKQFSSGQHYWQVKSGNAGDWYLGVAYNSVERKGDTSYIGSNNKSWCLSWVDKEFIADHDDEHEVIKTESSTLHFGIYLDYEGGQLSFYELSEPIKHLYTFRATFTEPLHAAFYIDEGCWLQIGN</sequence>
<feature type="coiled-coil region" evidence="12">
    <location>
        <begin position="179"/>
        <end position="213"/>
    </location>
</feature>
<dbReference type="Pfam" id="PF00097">
    <property type="entry name" value="zf-C3HC4"/>
    <property type="match status" value="1"/>
</dbReference>
<accession>A0A6I8Q4Z8</accession>
<feature type="domain" description="B30.2/SPRY" evidence="15">
    <location>
        <begin position="318"/>
        <end position="507"/>
    </location>
</feature>
<dbReference type="OrthoDB" id="6105938at2759"/>
<dbReference type="Gene3D" id="2.60.120.920">
    <property type="match status" value="1"/>
</dbReference>
<dbReference type="InterPro" id="IPR000315">
    <property type="entry name" value="Znf_B-box"/>
</dbReference>
<keyword evidence="4" id="KW-0808">Transferase</keyword>
<dbReference type="InterPro" id="IPR013083">
    <property type="entry name" value="Znf_RING/FYVE/PHD"/>
</dbReference>
<dbReference type="PROSITE" id="PS00518">
    <property type="entry name" value="ZF_RING_1"/>
    <property type="match status" value="1"/>
</dbReference>
<feature type="domain" description="RING-type" evidence="13">
    <location>
        <begin position="14"/>
        <end position="57"/>
    </location>
</feature>
<organism evidence="16">
    <name type="scientific">Xenopus tropicalis</name>
    <name type="common">Western clawed frog</name>
    <name type="synonym">Silurana tropicalis</name>
    <dbReference type="NCBI Taxonomy" id="8364"/>
    <lineage>
        <taxon>Eukaryota</taxon>
        <taxon>Metazoa</taxon>
        <taxon>Chordata</taxon>
        <taxon>Craniata</taxon>
        <taxon>Vertebrata</taxon>
        <taxon>Euteleostomi</taxon>
        <taxon>Amphibia</taxon>
        <taxon>Batrachia</taxon>
        <taxon>Anura</taxon>
        <taxon>Pipoidea</taxon>
        <taxon>Pipidae</taxon>
        <taxon>Xenopodinae</taxon>
        <taxon>Xenopus</taxon>
        <taxon>Silurana</taxon>
    </lineage>
</organism>
<dbReference type="InterPro" id="IPR013320">
    <property type="entry name" value="ConA-like_dom_sf"/>
</dbReference>
<keyword evidence="7" id="KW-0833">Ubl conjugation pathway</keyword>
<dbReference type="CDD" id="cd12891">
    <property type="entry name" value="SPRY_PRY_C-I_2"/>
    <property type="match status" value="1"/>
</dbReference>
<dbReference type="PROSITE" id="PS50188">
    <property type="entry name" value="B302_SPRY"/>
    <property type="match status" value="1"/>
</dbReference>
<dbReference type="RefSeq" id="XP_002941624.3">
    <property type="nucleotide sequence ID" value="XM_002941578.4"/>
</dbReference>
<comment type="subcellular location">
    <subcellularLocation>
        <location evidence="1">Cytoplasm</location>
    </subcellularLocation>
</comment>
<dbReference type="SMART" id="SM00449">
    <property type="entry name" value="SPRY"/>
    <property type="match status" value="1"/>
</dbReference>
<reference evidence="16" key="1">
    <citation type="journal article" date="2010" name="Science">
        <title>The genome of the Western clawed frog Xenopus tropicalis.</title>
        <authorList>
            <person name="Hellsten U."/>
            <person name="Harland R.M."/>
            <person name="Gilchrist M.J."/>
            <person name="Hendrix D."/>
            <person name="Jurka J."/>
            <person name="Kapitonov V."/>
            <person name="Ovcharenko I."/>
            <person name="Putnam N.H."/>
            <person name="Shu S."/>
            <person name="Taher L."/>
            <person name="Blitz I.L."/>
            <person name="Blumberg B."/>
            <person name="Dichmann D.S."/>
            <person name="Dubchak I."/>
            <person name="Amaya E."/>
            <person name="Detter J.C."/>
            <person name="Fletcher R."/>
            <person name="Gerhard D.S."/>
            <person name="Goodstein D."/>
            <person name="Graves T."/>
            <person name="Grigoriev I.V."/>
            <person name="Grimwood J."/>
            <person name="Kawashima T."/>
            <person name="Lindquist E."/>
            <person name="Lucas S.M."/>
            <person name="Mead P.E."/>
            <person name="Mitros T."/>
            <person name="Ogino H."/>
            <person name="Ohta Y."/>
            <person name="Poliakov A.V."/>
            <person name="Pollet N."/>
            <person name="Robert J."/>
            <person name="Salamov A."/>
            <person name="Sater A.K."/>
            <person name="Schmutz J."/>
            <person name="Terry A."/>
            <person name="Vize P.D."/>
            <person name="Warren W.C."/>
            <person name="Wells D."/>
            <person name="Wills A."/>
            <person name="Wilson R.K."/>
            <person name="Zimmerman L.B."/>
            <person name="Zorn A.M."/>
            <person name="Grainger R."/>
            <person name="Grammer T."/>
            <person name="Khokha M.K."/>
            <person name="Richardson P.M."/>
            <person name="Rokhsar D.S."/>
        </authorList>
    </citation>
    <scope>NUCLEOTIDE SEQUENCE [LARGE SCALE GENOMIC DNA]</scope>
    <source>
        <strain evidence="16">Nigerian</strain>
    </source>
</reference>
<keyword evidence="9" id="KW-0391">Immunity</keyword>
<keyword evidence="5" id="KW-0479">Metal-binding</keyword>
<proteinExistence type="predicted"/>
<evidence type="ECO:0000259" key="13">
    <source>
        <dbReference type="PROSITE" id="PS50089"/>
    </source>
</evidence>
<evidence type="ECO:0000256" key="5">
    <source>
        <dbReference type="ARBA" id="ARBA00022723"/>
    </source>
</evidence>
<dbReference type="Pfam" id="PF25600">
    <property type="entry name" value="TRIM_CC"/>
    <property type="match status" value="1"/>
</dbReference>
<dbReference type="SMART" id="SM00184">
    <property type="entry name" value="RING"/>
    <property type="match status" value="1"/>
</dbReference>
<feature type="domain" description="B box-type" evidence="14">
    <location>
        <begin position="123"/>
        <end position="164"/>
    </location>
</feature>
<dbReference type="Pfam" id="PF00643">
    <property type="entry name" value="zf-B_box"/>
    <property type="match status" value="1"/>
</dbReference>
<keyword evidence="8" id="KW-0862">Zinc</keyword>
<dbReference type="InterPro" id="IPR017907">
    <property type="entry name" value="Znf_RING_CS"/>
</dbReference>
<dbReference type="PANTHER" id="PTHR25465:SF72">
    <property type="entry name" value="TRIPARTITE MOTIF-CONTAINING PROTEIN 75"/>
    <property type="match status" value="1"/>
</dbReference>
<dbReference type="GO" id="GO:0005737">
    <property type="term" value="C:cytoplasm"/>
    <property type="evidence" value="ECO:0007669"/>
    <property type="project" value="UniProtKB-SubCell"/>
</dbReference>
<dbReference type="SUPFAM" id="SSF57850">
    <property type="entry name" value="RING/U-box"/>
    <property type="match status" value="1"/>
</dbReference>
<evidence type="ECO:0000256" key="10">
    <source>
        <dbReference type="ARBA" id="ARBA00023054"/>
    </source>
</evidence>
<dbReference type="PRINTS" id="PR01407">
    <property type="entry name" value="BUTYPHLNCDUF"/>
</dbReference>
<dbReference type="Gene3D" id="3.30.40.10">
    <property type="entry name" value="Zinc/RING finger domain, C3HC4 (zinc finger)"/>
    <property type="match status" value="1"/>
</dbReference>
<dbReference type="InterPro" id="IPR006574">
    <property type="entry name" value="PRY"/>
</dbReference>
<protein>
    <submittedName>
        <fullName evidence="16">Uncharacterized protein</fullName>
    </submittedName>
</protein>
<evidence type="ECO:0000256" key="2">
    <source>
        <dbReference type="ARBA" id="ARBA00022490"/>
    </source>
</evidence>
<dbReference type="InterPro" id="IPR051051">
    <property type="entry name" value="E3_ubiq-ligase_TRIM/RNF"/>
</dbReference>
<dbReference type="Pfam" id="PF00622">
    <property type="entry name" value="SPRY"/>
    <property type="match status" value="1"/>
</dbReference>
<dbReference type="GO" id="GO:0045087">
    <property type="term" value="P:innate immune response"/>
    <property type="evidence" value="ECO:0007669"/>
    <property type="project" value="UniProtKB-KW"/>
</dbReference>
<evidence type="ECO:0000256" key="8">
    <source>
        <dbReference type="ARBA" id="ARBA00022833"/>
    </source>
</evidence>
<dbReference type="Pfam" id="PF13765">
    <property type="entry name" value="PRY"/>
    <property type="match status" value="1"/>
</dbReference>
<keyword evidence="10 12" id="KW-0175">Coiled coil</keyword>
<evidence type="ECO:0000256" key="6">
    <source>
        <dbReference type="ARBA" id="ARBA00022771"/>
    </source>
</evidence>
<dbReference type="PROSITE" id="PS50119">
    <property type="entry name" value="ZF_BBOX"/>
    <property type="match status" value="1"/>
</dbReference>
<evidence type="ECO:0000256" key="3">
    <source>
        <dbReference type="ARBA" id="ARBA00022588"/>
    </source>
</evidence>
<dbReference type="InterPro" id="IPR001870">
    <property type="entry name" value="B30.2/SPRY"/>
</dbReference>
<dbReference type="GeneTree" id="ENSGT01030000234583"/>
<evidence type="ECO:0000256" key="7">
    <source>
        <dbReference type="ARBA" id="ARBA00022786"/>
    </source>
</evidence>